<comment type="subcellular location">
    <subcellularLocation>
        <location evidence="6">Cell membrane</location>
        <topology evidence="6">Multi-pass membrane protein</topology>
    </subcellularLocation>
    <subcellularLocation>
        <location evidence="1">Membrane</location>
        <topology evidence="1">Multi-pass membrane protein</topology>
    </subcellularLocation>
</comment>
<keyword evidence="5" id="KW-0046">Antibiotic resistance</keyword>
<protein>
    <recommendedName>
        <fullName evidence="6">Transport permease protein</fullName>
    </recommendedName>
</protein>
<feature type="transmembrane region" description="Helical" evidence="6">
    <location>
        <begin position="68"/>
        <end position="89"/>
    </location>
</feature>
<dbReference type="AlphaFoldDB" id="A0A0C2JUL8"/>
<keyword evidence="6" id="KW-0813">Transport</keyword>
<feature type="transmembrane region" description="Helical" evidence="6">
    <location>
        <begin position="148"/>
        <end position="167"/>
    </location>
</feature>
<dbReference type="GO" id="GO:0046677">
    <property type="term" value="P:response to antibiotic"/>
    <property type="evidence" value="ECO:0007669"/>
    <property type="project" value="UniProtKB-KW"/>
</dbReference>
<keyword evidence="2 6" id="KW-0812">Transmembrane</keyword>
<keyword evidence="9" id="KW-1185">Reference proteome</keyword>
<evidence type="ECO:0000259" key="7">
    <source>
        <dbReference type="PROSITE" id="PS51012"/>
    </source>
</evidence>
<dbReference type="STRING" id="183763.LP52_00620"/>
<keyword evidence="6" id="KW-1003">Cell membrane</keyword>
<gene>
    <name evidence="8" type="ORF">LP52_00620</name>
</gene>
<dbReference type="PROSITE" id="PS51012">
    <property type="entry name" value="ABC_TM2"/>
    <property type="match status" value="1"/>
</dbReference>
<organism evidence="8 9">
    <name type="scientific">Streptomonospora alba</name>
    <dbReference type="NCBI Taxonomy" id="183763"/>
    <lineage>
        <taxon>Bacteria</taxon>
        <taxon>Bacillati</taxon>
        <taxon>Actinomycetota</taxon>
        <taxon>Actinomycetes</taxon>
        <taxon>Streptosporangiales</taxon>
        <taxon>Nocardiopsidaceae</taxon>
        <taxon>Streptomonospora</taxon>
    </lineage>
</organism>
<evidence type="ECO:0000256" key="4">
    <source>
        <dbReference type="ARBA" id="ARBA00023136"/>
    </source>
</evidence>
<feature type="transmembrane region" description="Helical" evidence="6">
    <location>
        <begin position="179"/>
        <end position="199"/>
    </location>
</feature>
<keyword evidence="3 6" id="KW-1133">Transmembrane helix</keyword>
<accession>A0A0C2JUL8</accession>
<comment type="caution">
    <text evidence="8">The sequence shown here is derived from an EMBL/GenBank/DDBJ whole genome shotgun (WGS) entry which is preliminary data.</text>
</comment>
<evidence type="ECO:0000313" key="8">
    <source>
        <dbReference type="EMBL" id="KII00663.1"/>
    </source>
</evidence>
<dbReference type="InterPro" id="IPR000412">
    <property type="entry name" value="ABC_2_transport"/>
</dbReference>
<evidence type="ECO:0000256" key="5">
    <source>
        <dbReference type="ARBA" id="ARBA00023251"/>
    </source>
</evidence>
<feature type="transmembrane region" description="Helical" evidence="6">
    <location>
        <begin position="110"/>
        <end position="136"/>
    </location>
</feature>
<feature type="domain" description="ABC transmembrane type-2" evidence="7">
    <location>
        <begin position="33"/>
        <end position="259"/>
    </location>
</feature>
<proteinExistence type="inferred from homology"/>
<evidence type="ECO:0000256" key="1">
    <source>
        <dbReference type="ARBA" id="ARBA00004141"/>
    </source>
</evidence>
<dbReference type="GO" id="GO:0043190">
    <property type="term" value="C:ATP-binding cassette (ABC) transporter complex"/>
    <property type="evidence" value="ECO:0007669"/>
    <property type="project" value="InterPro"/>
</dbReference>
<evidence type="ECO:0000256" key="2">
    <source>
        <dbReference type="ARBA" id="ARBA00022692"/>
    </source>
</evidence>
<dbReference type="Pfam" id="PF01061">
    <property type="entry name" value="ABC2_membrane"/>
    <property type="match status" value="1"/>
</dbReference>
<comment type="similarity">
    <text evidence="6">Belongs to the ABC-2 integral membrane protein family.</text>
</comment>
<dbReference type="GO" id="GO:0140359">
    <property type="term" value="F:ABC-type transporter activity"/>
    <property type="evidence" value="ECO:0007669"/>
    <property type="project" value="InterPro"/>
</dbReference>
<feature type="transmembrane region" description="Helical" evidence="6">
    <location>
        <begin position="33"/>
        <end position="53"/>
    </location>
</feature>
<evidence type="ECO:0000256" key="6">
    <source>
        <dbReference type="RuleBase" id="RU361157"/>
    </source>
</evidence>
<dbReference type="PANTHER" id="PTHR43229:SF2">
    <property type="entry name" value="NODULATION PROTEIN J"/>
    <property type="match status" value="1"/>
</dbReference>
<reference evidence="9" key="1">
    <citation type="journal article" date="2015" name="Chem. Biol.">
        <title>Structure, bioactivity, and resistance mechanism of streptomonomicin, an unusual lasso Peptide from an understudied halophilic actinomycete.</title>
        <authorList>
            <person name="Metelev M."/>
            <person name="Tietz J.I."/>
            <person name="Melby J.O."/>
            <person name="Blair P.M."/>
            <person name="Zhu L."/>
            <person name="Livnat I."/>
            <person name="Severinov K."/>
            <person name="Mitchell D.A."/>
        </authorList>
    </citation>
    <scope>NUCLEOTIDE SEQUENCE [LARGE SCALE GENOMIC DNA]</scope>
    <source>
        <strain evidence="9">YIM 90003</strain>
    </source>
</reference>
<dbReference type="InterPro" id="IPR013525">
    <property type="entry name" value="ABC2_TM"/>
</dbReference>
<dbReference type="EMBL" id="JROO01000001">
    <property type="protein sequence ID" value="KII00663.1"/>
    <property type="molecule type" value="Genomic_DNA"/>
</dbReference>
<evidence type="ECO:0000256" key="3">
    <source>
        <dbReference type="ARBA" id="ARBA00022989"/>
    </source>
</evidence>
<sequence>MFAPAERPRPAGRAAILWAWFVQETKVLFRQPVAVFFSLAFPMVIYLFIGLPFAEQQVSGGVRYIDQIFPALLGTAVANLAVMGLPIYLAELRARRVDVRYRTLPLPIVLFVLALVLSMLVLALLGILLVVTVIGLAHGLLPAAANPLFWLLVFLMIGWLCSLGFLVGSLPLDSRAIQGISAVLFFVMYFGSGAAVPVAELPQIMQDVLEWNPLKQWFEALGLLYTGQEISGSVWAKLLIALPLAIASVVGGLLLWRKK</sequence>
<evidence type="ECO:0000313" key="9">
    <source>
        <dbReference type="Proteomes" id="UP000031675"/>
    </source>
</evidence>
<keyword evidence="4 6" id="KW-0472">Membrane</keyword>
<dbReference type="Proteomes" id="UP000031675">
    <property type="component" value="Unassembled WGS sequence"/>
</dbReference>
<dbReference type="InterPro" id="IPR047817">
    <property type="entry name" value="ABC2_TM_bact-type"/>
</dbReference>
<dbReference type="PANTHER" id="PTHR43229">
    <property type="entry name" value="NODULATION PROTEIN J"/>
    <property type="match status" value="1"/>
</dbReference>
<name>A0A0C2JUL8_9ACTN</name>
<dbReference type="PIRSF" id="PIRSF006648">
    <property type="entry name" value="DrrB"/>
    <property type="match status" value="1"/>
</dbReference>
<feature type="transmembrane region" description="Helical" evidence="6">
    <location>
        <begin position="234"/>
        <end position="256"/>
    </location>
</feature>
<dbReference type="InterPro" id="IPR051784">
    <property type="entry name" value="Nod_factor_ABC_transporter"/>
</dbReference>